<dbReference type="Proteomes" id="UP000368474">
    <property type="component" value="Unassembled WGS sequence"/>
</dbReference>
<evidence type="ECO:0000313" key="3">
    <source>
        <dbReference type="Proteomes" id="UP000368474"/>
    </source>
</evidence>
<evidence type="ECO:0000256" key="1">
    <source>
        <dbReference type="SAM" id="MobiDB-lite"/>
    </source>
</evidence>
<feature type="region of interest" description="Disordered" evidence="1">
    <location>
        <begin position="1"/>
        <end position="20"/>
    </location>
</feature>
<feature type="compositionally biased region" description="Polar residues" evidence="1">
    <location>
        <begin position="1"/>
        <end position="10"/>
    </location>
</feature>
<gene>
    <name evidence="2" type="ORF">PMO31116_03983</name>
</gene>
<accession>A0A5E4XPM5</accession>
<dbReference type="AlphaFoldDB" id="A0A5E4XPM5"/>
<organism evidence="2 3">
    <name type="scientific">Pandoraea morbifera</name>
    <dbReference type="NCBI Taxonomy" id="2508300"/>
    <lineage>
        <taxon>Bacteria</taxon>
        <taxon>Pseudomonadati</taxon>
        <taxon>Pseudomonadota</taxon>
        <taxon>Betaproteobacteria</taxon>
        <taxon>Burkholderiales</taxon>
        <taxon>Burkholderiaceae</taxon>
        <taxon>Pandoraea</taxon>
    </lineage>
</organism>
<keyword evidence="3" id="KW-1185">Reference proteome</keyword>
<name>A0A5E4XPM5_9BURK</name>
<sequence>MGISSGSPLQGNRGGLARTNAFRRDAESDIGAGGVRHAASLQTLTFSYSIKIGGTLHSASWSQQMCHIVRNVTLDLR</sequence>
<dbReference type="EMBL" id="CABPSD010000014">
    <property type="protein sequence ID" value="VVE38327.1"/>
    <property type="molecule type" value="Genomic_DNA"/>
</dbReference>
<evidence type="ECO:0000313" key="2">
    <source>
        <dbReference type="EMBL" id="VVE38327.1"/>
    </source>
</evidence>
<proteinExistence type="predicted"/>
<protein>
    <submittedName>
        <fullName evidence="2">Uncharacterized protein</fullName>
    </submittedName>
</protein>
<reference evidence="2 3" key="1">
    <citation type="submission" date="2019-08" db="EMBL/GenBank/DDBJ databases">
        <authorList>
            <person name="Peeters C."/>
        </authorList>
    </citation>
    <scope>NUCLEOTIDE SEQUENCE [LARGE SCALE GENOMIC DNA]</scope>
    <source>
        <strain evidence="2 3">LMG 31116</strain>
    </source>
</reference>